<dbReference type="EMBL" id="JAHQIW010002968">
    <property type="protein sequence ID" value="KAJ1356940.1"/>
    <property type="molecule type" value="Genomic_DNA"/>
</dbReference>
<dbReference type="Proteomes" id="UP001196413">
    <property type="component" value="Unassembled WGS sequence"/>
</dbReference>
<evidence type="ECO:0000256" key="1">
    <source>
        <dbReference type="ARBA" id="ARBA00022729"/>
    </source>
</evidence>
<dbReference type="InterPro" id="IPR001507">
    <property type="entry name" value="ZP_dom"/>
</dbReference>
<keyword evidence="1" id="KW-0732">Signal</keyword>
<dbReference type="PANTHER" id="PTHR22907">
    <property type="entry name" value="GH04558P"/>
    <property type="match status" value="1"/>
</dbReference>
<keyword evidence="5" id="KW-1185">Reference proteome</keyword>
<evidence type="ECO:0000313" key="4">
    <source>
        <dbReference type="EMBL" id="KAJ1356940.1"/>
    </source>
</evidence>
<feature type="compositionally biased region" description="Pro residues" evidence="2">
    <location>
        <begin position="108"/>
        <end position="117"/>
    </location>
</feature>
<evidence type="ECO:0000313" key="5">
    <source>
        <dbReference type="Proteomes" id="UP001196413"/>
    </source>
</evidence>
<name>A0AAD5ME53_PARTN</name>
<accession>A0AAD5ME53</accession>
<dbReference type="PANTHER" id="PTHR22907:SF24">
    <property type="entry name" value="ZP DOMAIN-CONTAINING PROTEIN"/>
    <property type="match status" value="1"/>
</dbReference>
<protein>
    <recommendedName>
        <fullName evidence="3">ZP domain-containing protein</fullName>
    </recommendedName>
</protein>
<feature type="region of interest" description="Disordered" evidence="2">
    <location>
        <begin position="99"/>
        <end position="122"/>
    </location>
</feature>
<feature type="domain" description="ZP" evidence="3">
    <location>
        <begin position="1"/>
        <end position="71"/>
    </location>
</feature>
<dbReference type="InterPro" id="IPR051962">
    <property type="entry name" value="Cuticlin"/>
</dbReference>
<feature type="non-terminal residue" evidence="4">
    <location>
        <position position="148"/>
    </location>
</feature>
<evidence type="ECO:0000256" key="2">
    <source>
        <dbReference type="SAM" id="MobiDB-lite"/>
    </source>
</evidence>
<dbReference type="AlphaFoldDB" id="A0AAD5ME53"/>
<evidence type="ECO:0000259" key="3">
    <source>
        <dbReference type="PROSITE" id="PS51034"/>
    </source>
</evidence>
<comment type="caution">
    <text evidence="4">The sequence shown here is derived from an EMBL/GenBank/DDBJ whole genome shotgun (WGS) entry which is preliminary data.</text>
</comment>
<sequence length="148" mass="16958">MEPYLPCNPYIASKDYHLFRALKQHMRERKFDGYNSPKVFKFADKPAVWFFCQIQMCMKKSGMCDGITPPACATTAPPIVEPEEGYPLSPRPVYPPSLPPLDEFAYPEPTPPLPSPPRVTTSSYEYIGNKRHSEYIESKEEVKDLKPQ</sequence>
<dbReference type="PROSITE" id="PS51034">
    <property type="entry name" value="ZP_2"/>
    <property type="match status" value="1"/>
</dbReference>
<proteinExistence type="predicted"/>
<organism evidence="4 5">
    <name type="scientific">Parelaphostrongylus tenuis</name>
    <name type="common">Meningeal worm</name>
    <dbReference type="NCBI Taxonomy" id="148309"/>
    <lineage>
        <taxon>Eukaryota</taxon>
        <taxon>Metazoa</taxon>
        <taxon>Ecdysozoa</taxon>
        <taxon>Nematoda</taxon>
        <taxon>Chromadorea</taxon>
        <taxon>Rhabditida</taxon>
        <taxon>Rhabditina</taxon>
        <taxon>Rhabditomorpha</taxon>
        <taxon>Strongyloidea</taxon>
        <taxon>Metastrongylidae</taxon>
        <taxon>Parelaphostrongylus</taxon>
    </lineage>
</organism>
<reference evidence="4" key="1">
    <citation type="submission" date="2021-06" db="EMBL/GenBank/DDBJ databases">
        <title>Parelaphostrongylus tenuis whole genome reference sequence.</title>
        <authorList>
            <person name="Garwood T.J."/>
            <person name="Larsen P.A."/>
            <person name="Fountain-Jones N.M."/>
            <person name="Garbe J.R."/>
            <person name="Macchietto M.G."/>
            <person name="Kania S.A."/>
            <person name="Gerhold R.W."/>
            <person name="Richards J.E."/>
            <person name="Wolf T.M."/>
        </authorList>
    </citation>
    <scope>NUCLEOTIDE SEQUENCE</scope>
    <source>
        <strain evidence="4">MNPRO001-30</strain>
        <tissue evidence="4">Meninges</tissue>
    </source>
</reference>
<gene>
    <name evidence="4" type="ORF">KIN20_014925</name>
</gene>